<dbReference type="Gene3D" id="1.20.120.1630">
    <property type="match status" value="1"/>
</dbReference>
<dbReference type="OrthoDB" id="201504at2759"/>
<keyword evidence="1" id="KW-1133">Transmembrane helix</keyword>
<dbReference type="PANTHER" id="PTHR32251">
    <property type="entry name" value="3-OXO-5-ALPHA-STEROID 4-DEHYDROGENASE"/>
    <property type="match status" value="1"/>
</dbReference>
<feature type="transmembrane region" description="Helical" evidence="1">
    <location>
        <begin position="180"/>
        <end position="201"/>
    </location>
</feature>
<reference evidence="2" key="1">
    <citation type="submission" date="2022-07" db="EMBL/GenBank/DDBJ databases">
        <title>Phylogenomic reconstructions and comparative analyses of Kickxellomycotina fungi.</title>
        <authorList>
            <person name="Reynolds N.K."/>
            <person name="Stajich J.E."/>
            <person name="Barry K."/>
            <person name="Grigoriev I.V."/>
            <person name="Crous P."/>
            <person name="Smith M.E."/>
        </authorList>
    </citation>
    <scope>NUCLEOTIDE SEQUENCE</scope>
    <source>
        <strain evidence="2">NRRL 1565</strain>
    </source>
</reference>
<evidence type="ECO:0000313" key="3">
    <source>
        <dbReference type="Proteomes" id="UP001140094"/>
    </source>
</evidence>
<dbReference type="InterPro" id="IPR010721">
    <property type="entry name" value="UstE-like"/>
</dbReference>
<keyword evidence="1" id="KW-0812">Transmembrane</keyword>
<accession>A0A9W8I2K1</accession>
<name>A0A9W8I2K1_9FUNG</name>
<organism evidence="2 3">
    <name type="scientific">Coemansia guatemalensis</name>
    <dbReference type="NCBI Taxonomy" id="2761395"/>
    <lineage>
        <taxon>Eukaryota</taxon>
        <taxon>Fungi</taxon>
        <taxon>Fungi incertae sedis</taxon>
        <taxon>Zoopagomycota</taxon>
        <taxon>Kickxellomycotina</taxon>
        <taxon>Kickxellomycetes</taxon>
        <taxon>Kickxellales</taxon>
        <taxon>Kickxellaceae</taxon>
        <taxon>Coemansia</taxon>
    </lineage>
</organism>
<proteinExistence type="predicted"/>
<dbReference type="AlphaFoldDB" id="A0A9W8I2K1"/>
<keyword evidence="3" id="KW-1185">Reference proteome</keyword>
<dbReference type="Pfam" id="PF06966">
    <property type="entry name" value="DUF1295"/>
    <property type="match status" value="1"/>
</dbReference>
<comment type="caution">
    <text evidence="2">The sequence shown here is derived from an EMBL/GenBank/DDBJ whole genome shotgun (WGS) entry which is preliminary data.</text>
</comment>
<keyword evidence="1" id="KW-0472">Membrane</keyword>
<dbReference type="GO" id="GO:0016020">
    <property type="term" value="C:membrane"/>
    <property type="evidence" value="ECO:0007669"/>
    <property type="project" value="TreeGrafter"/>
</dbReference>
<dbReference type="EMBL" id="JANBUO010000235">
    <property type="protein sequence ID" value="KAJ2806008.1"/>
    <property type="molecule type" value="Genomic_DNA"/>
</dbReference>
<feature type="transmembrane region" description="Helical" evidence="1">
    <location>
        <begin position="144"/>
        <end position="165"/>
    </location>
</feature>
<protein>
    <recommendedName>
        <fullName evidence="4">Steroid 5-alpha reductase C-terminal domain-containing protein</fullName>
    </recommendedName>
</protein>
<dbReference type="PANTHER" id="PTHR32251:SF23">
    <property type="entry name" value="3-OXO-5-ALPHA-STEROID 4-DEHYDROGENASE (DUF1295)"/>
    <property type="match status" value="1"/>
</dbReference>
<evidence type="ECO:0000256" key="1">
    <source>
        <dbReference type="SAM" id="Phobius"/>
    </source>
</evidence>
<sequence>MFECAVHSIEVFKAQTLRAFERFPLDETEHIRGLFWGTVIGSWLLTFVKQNGQRNYGIVDRLWPVFPAGLVVQWTYDSWRQTGDILENGQAMAAVSLVVVWAIRLCYNAARRGDYAVGAEDYRWPVVRQNIKQCRFIPRILQGFVLELFNAVFIAWFQLSLLYYLAVPVRQLLRAPPGEWSIGTALLALLMAALLVGEAVADQQQFNFQQLKNQKREEEHNGDVAAGFVTTGLWRFSRHPNVFCEQAFWVTLAVFCRYAMGAEEECCQLFIGSFVLVALMWASVSLTESISSKKYPLYQAYQLRTSRLIPCVPLTNAQVVSRAHKHRPRN</sequence>
<evidence type="ECO:0000313" key="2">
    <source>
        <dbReference type="EMBL" id="KAJ2806008.1"/>
    </source>
</evidence>
<gene>
    <name evidence="2" type="ORF">H4R20_001857</name>
</gene>
<dbReference type="Proteomes" id="UP001140094">
    <property type="component" value="Unassembled WGS sequence"/>
</dbReference>
<evidence type="ECO:0008006" key="4">
    <source>
        <dbReference type="Google" id="ProtNLM"/>
    </source>
</evidence>